<gene>
    <name evidence="3" type="ORF">P153DRAFT_354426</name>
</gene>
<evidence type="ECO:0008006" key="5">
    <source>
        <dbReference type="Google" id="ProtNLM"/>
    </source>
</evidence>
<evidence type="ECO:0000256" key="1">
    <source>
        <dbReference type="SAM" id="MobiDB-lite"/>
    </source>
</evidence>
<feature type="region of interest" description="Disordered" evidence="1">
    <location>
        <begin position="66"/>
        <end position="127"/>
    </location>
</feature>
<dbReference type="EMBL" id="ML977500">
    <property type="protein sequence ID" value="KAF2132987.1"/>
    <property type="molecule type" value="Genomic_DNA"/>
</dbReference>
<organism evidence="3 4">
    <name type="scientific">Dothidotthia symphoricarpi CBS 119687</name>
    <dbReference type="NCBI Taxonomy" id="1392245"/>
    <lineage>
        <taxon>Eukaryota</taxon>
        <taxon>Fungi</taxon>
        <taxon>Dikarya</taxon>
        <taxon>Ascomycota</taxon>
        <taxon>Pezizomycotina</taxon>
        <taxon>Dothideomycetes</taxon>
        <taxon>Pleosporomycetidae</taxon>
        <taxon>Pleosporales</taxon>
        <taxon>Dothidotthiaceae</taxon>
        <taxon>Dothidotthia</taxon>
    </lineage>
</organism>
<sequence>MHFPGQRVAARQIGSIFSSIGGELTSIFAGVTASPISLPSLALPSVAATTTSSSAAAVITTSAPAVSTSPITPSSTSTSTSTSSSTPTTNRNTSTLATSTSASDPIPSPSTSSISTSTNTPTSAKSSSTNIAAIVGGVVGGLAVLGIVIIALYWIKRRHPSRSKAEPELEASYIAPPKYESSTPPEVTHAHHQTPDLAPQEVDGRWNQVYELPAERK</sequence>
<accession>A0A6A6AQ55</accession>
<reference evidence="3" key="1">
    <citation type="journal article" date="2020" name="Stud. Mycol.">
        <title>101 Dothideomycetes genomes: a test case for predicting lifestyles and emergence of pathogens.</title>
        <authorList>
            <person name="Haridas S."/>
            <person name="Albert R."/>
            <person name="Binder M."/>
            <person name="Bloem J."/>
            <person name="Labutti K."/>
            <person name="Salamov A."/>
            <person name="Andreopoulos B."/>
            <person name="Baker S."/>
            <person name="Barry K."/>
            <person name="Bills G."/>
            <person name="Bluhm B."/>
            <person name="Cannon C."/>
            <person name="Castanera R."/>
            <person name="Culley D."/>
            <person name="Daum C."/>
            <person name="Ezra D."/>
            <person name="Gonzalez J."/>
            <person name="Henrissat B."/>
            <person name="Kuo A."/>
            <person name="Liang C."/>
            <person name="Lipzen A."/>
            <person name="Lutzoni F."/>
            <person name="Magnuson J."/>
            <person name="Mondo S."/>
            <person name="Nolan M."/>
            <person name="Ohm R."/>
            <person name="Pangilinan J."/>
            <person name="Park H.-J."/>
            <person name="Ramirez L."/>
            <person name="Alfaro M."/>
            <person name="Sun H."/>
            <person name="Tritt A."/>
            <person name="Yoshinaga Y."/>
            <person name="Zwiers L.-H."/>
            <person name="Turgeon B."/>
            <person name="Goodwin S."/>
            <person name="Spatafora J."/>
            <person name="Crous P."/>
            <person name="Grigoriev I."/>
        </authorList>
    </citation>
    <scope>NUCLEOTIDE SEQUENCE</scope>
    <source>
        <strain evidence="3">CBS 119687</strain>
    </source>
</reference>
<feature type="region of interest" description="Disordered" evidence="1">
    <location>
        <begin position="175"/>
        <end position="203"/>
    </location>
</feature>
<keyword evidence="2" id="KW-0472">Membrane</keyword>
<keyword evidence="4" id="KW-1185">Reference proteome</keyword>
<dbReference type="AlphaFoldDB" id="A0A6A6AQ55"/>
<dbReference type="RefSeq" id="XP_033527374.1">
    <property type="nucleotide sequence ID" value="XM_033666504.1"/>
</dbReference>
<name>A0A6A6AQ55_9PLEO</name>
<feature type="transmembrane region" description="Helical" evidence="2">
    <location>
        <begin position="131"/>
        <end position="155"/>
    </location>
</feature>
<dbReference type="GeneID" id="54406936"/>
<evidence type="ECO:0000256" key="2">
    <source>
        <dbReference type="SAM" id="Phobius"/>
    </source>
</evidence>
<evidence type="ECO:0000313" key="4">
    <source>
        <dbReference type="Proteomes" id="UP000799771"/>
    </source>
</evidence>
<keyword evidence="2" id="KW-0812">Transmembrane</keyword>
<keyword evidence="2" id="KW-1133">Transmembrane helix</keyword>
<evidence type="ECO:0000313" key="3">
    <source>
        <dbReference type="EMBL" id="KAF2132987.1"/>
    </source>
</evidence>
<protein>
    <recommendedName>
        <fullName evidence="5">Mid2 domain-containing protein</fullName>
    </recommendedName>
</protein>
<feature type="compositionally biased region" description="Low complexity" evidence="1">
    <location>
        <begin position="66"/>
        <end position="124"/>
    </location>
</feature>
<dbReference type="Proteomes" id="UP000799771">
    <property type="component" value="Unassembled WGS sequence"/>
</dbReference>
<proteinExistence type="predicted"/>